<feature type="region of interest" description="Disordered" evidence="10">
    <location>
        <begin position="617"/>
        <end position="663"/>
    </location>
</feature>
<dbReference type="VEuPathDB" id="CryptoDB:Vbra_6534"/>
<dbReference type="InterPro" id="IPR006153">
    <property type="entry name" value="Cation/H_exchanger_TM"/>
</dbReference>
<keyword evidence="2" id="KW-0813">Transport</keyword>
<dbReference type="InterPro" id="IPR018422">
    <property type="entry name" value="Cation/H_exchanger_CPA1"/>
</dbReference>
<evidence type="ECO:0000256" key="7">
    <source>
        <dbReference type="ARBA" id="ARBA00023065"/>
    </source>
</evidence>
<dbReference type="STRING" id="1169540.A0A0G4H3Q2"/>
<dbReference type="Gene3D" id="6.10.140.1330">
    <property type="match status" value="1"/>
</dbReference>
<name>A0A0G4H3Q2_VITBC</name>
<feature type="region of interest" description="Disordered" evidence="10">
    <location>
        <begin position="570"/>
        <end position="604"/>
    </location>
</feature>
<keyword evidence="9" id="KW-0739">Sodium transport</keyword>
<feature type="compositionally biased region" description="Basic and acidic residues" evidence="10">
    <location>
        <begin position="1146"/>
        <end position="1155"/>
    </location>
</feature>
<evidence type="ECO:0000256" key="8">
    <source>
        <dbReference type="ARBA" id="ARBA00023136"/>
    </source>
</evidence>
<dbReference type="GO" id="GO:0005886">
    <property type="term" value="C:plasma membrane"/>
    <property type="evidence" value="ECO:0007669"/>
    <property type="project" value="UniProtKB-SubCell"/>
</dbReference>
<evidence type="ECO:0000256" key="10">
    <source>
        <dbReference type="SAM" id="MobiDB-lite"/>
    </source>
</evidence>
<feature type="compositionally biased region" description="Basic and acidic residues" evidence="10">
    <location>
        <begin position="591"/>
        <end position="604"/>
    </location>
</feature>
<evidence type="ECO:0000313" key="13">
    <source>
        <dbReference type="EMBL" id="CEM38358.1"/>
    </source>
</evidence>
<dbReference type="AlphaFoldDB" id="A0A0G4H3Q2"/>
<evidence type="ECO:0000256" key="6">
    <source>
        <dbReference type="ARBA" id="ARBA00023053"/>
    </source>
</evidence>
<feature type="transmembrane region" description="Helical" evidence="11">
    <location>
        <begin position="429"/>
        <end position="451"/>
    </location>
</feature>
<feature type="transmembrane region" description="Helical" evidence="11">
    <location>
        <begin position="128"/>
        <end position="149"/>
    </location>
</feature>
<feature type="transmembrane region" description="Helical" evidence="11">
    <location>
        <begin position="284"/>
        <end position="304"/>
    </location>
</feature>
<evidence type="ECO:0000256" key="11">
    <source>
        <dbReference type="SAM" id="Phobius"/>
    </source>
</evidence>
<gene>
    <name evidence="13" type="ORF">Vbra_6534</name>
</gene>
<accession>A0A0G4H3Q2</accession>
<keyword evidence="5 11" id="KW-1133">Transmembrane helix</keyword>
<dbReference type="GO" id="GO:0015385">
    <property type="term" value="F:sodium:proton antiporter activity"/>
    <property type="evidence" value="ECO:0007669"/>
    <property type="project" value="InterPro"/>
</dbReference>
<evidence type="ECO:0000313" key="14">
    <source>
        <dbReference type="Proteomes" id="UP000041254"/>
    </source>
</evidence>
<feature type="compositionally biased region" description="Gly residues" evidence="10">
    <location>
        <begin position="625"/>
        <end position="634"/>
    </location>
</feature>
<feature type="transmembrane region" description="Helical" evidence="11">
    <location>
        <begin position="60"/>
        <end position="76"/>
    </location>
</feature>
<dbReference type="OrthoDB" id="449390at2759"/>
<feature type="transmembrane region" description="Helical" evidence="11">
    <location>
        <begin position="96"/>
        <end position="116"/>
    </location>
</feature>
<feature type="region of interest" description="Disordered" evidence="10">
    <location>
        <begin position="770"/>
        <end position="808"/>
    </location>
</feature>
<keyword evidence="7" id="KW-0406">Ion transport</keyword>
<evidence type="ECO:0000256" key="9">
    <source>
        <dbReference type="ARBA" id="ARBA00023201"/>
    </source>
</evidence>
<dbReference type="PANTHER" id="PTHR10110:SF86">
    <property type="entry name" value="SODIUM_HYDROGEN EXCHANGER 7"/>
    <property type="match status" value="1"/>
</dbReference>
<sequence>MSSEAHGADVAAAEGSVGHGEEDELGERIEGALAFLIFTFLISSFIQWVITLIPRFRPPVSVTLFVAGMLLSWWSHNMDLSLLGVGIKDVETIHPHFILLVLLPILLYESASNVNWHVFKRVLPSSVLLAIVGVILNIFIIGPLMYVIFPNTSTGGAAMGWDVCLMLASVLSATDPVAVVAALHELAAPAKLASIIDGESLLNDGSSFVLFLVFRKLAVERVDTVTGGDATIFFMKLAIGGPLWGMAVALAVDCWLRWFFTQFVIEITAVLAGAYLSYFVAETALGVSGVLAVVTYGLFFAAVGKYNMAKEVQDIHRALVEELSALANQVLFVIAGIITCRMLRVADSSFLYSAGPYIDLVLLYVFLHISRAAIVLLFSPILQRLGYGLSWKEGTILVYGGLRGAIAMALGLMVEEDTRLPRDVRDRVTFYIAGIVFLTLLINGTTVGWLYQRLRIYPPNPFRVVYWRKIVHHIEKEYKEQLQVLSTHWCFRSNPALELANKMVPDLTTAHVLPESGKISVKRVAVSSVLTPTAMPPLSQWKLPEPDEHQSEDYVLSLVPKLRERPAHRNVLSNKDKHKDTPHTPPAATPDTHEKTPPPQREGEEAISVNIKDLQKMNLPLPGPVNGGGSGGGLLRSSTAIGNSDKKAWQTPTSSPQPSPRHLLHRSQTAVGNEAEELLRQQQQRVTLQLLRRRSSLARGLGLHSRPTSMSTRQGTFLPSSFLVTSTDEGGVGAAGMSVDKADGKAAAVDGEESDEYDDQMRHITRESSGLPVPHAHFHPPPHRQSPPLSHRSLGDEEGAAGMSGMMSEGDDTASIGTESLYGFGAQVSGLRLDAPPDQQKAPAHTQTGRLEREGEIYHIFFNACREMYGKLFERGGVDGGALHTLMEALGTALDAANCELSSLSIRGFWEEVKKFPYSAHDRRMIQHWETAQMEQESSSPRVTPFLSPSKPKLLPTPFEVEWRTIESRLGTLSPSCVSRVPVPLLRGLGLYWRLMQDIETIMGYGAVHRELLQLGQEDLVKIMGKRLVRNLHEQLAAAQICMGRLKDARPRLFPYAFTVVTAKILVNIKMQIVHEMTETGLLLEGDCHTLTEAADVQLFALSQFTPLFAMATGVATHLRQHGQGNKGDKPGDNGDNGAGGGGSRSEGDRDGAGG</sequence>
<dbReference type="GO" id="GO:0051453">
    <property type="term" value="P:regulation of intracellular pH"/>
    <property type="evidence" value="ECO:0007669"/>
    <property type="project" value="TreeGrafter"/>
</dbReference>
<reference evidence="13 14" key="1">
    <citation type="submission" date="2014-11" db="EMBL/GenBank/DDBJ databases">
        <authorList>
            <person name="Zhu J."/>
            <person name="Qi W."/>
            <person name="Song R."/>
        </authorList>
    </citation>
    <scope>NUCLEOTIDE SEQUENCE [LARGE SCALE GENOMIC DNA]</scope>
</reference>
<dbReference type="EMBL" id="CDMY01000982">
    <property type="protein sequence ID" value="CEM38358.1"/>
    <property type="molecule type" value="Genomic_DNA"/>
</dbReference>
<organism evidence="13 14">
    <name type="scientific">Vitrella brassicaformis (strain CCMP3155)</name>
    <dbReference type="NCBI Taxonomy" id="1169540"/>
    <lineage>
        <taxon>Eukaryota</taxon>
        <taxon>Sar</taxon>
        <taxon>Alveolata</taxon>
        <taxon>Colpodellida</taxon>
        <taxon>Vitrellaceae</taxon>
        <taxon>Vitrella</taxon>
    </lineage>
</organism>
<feature type="transmembrane region" description="Helical" evidence="11">
    <location>
        <begin position="361"/>
        <end position="382"/>
    </location>
</feature>
<proteinExistence type="predicted"/>
<keyword evidence="6" id="KW-0915">Sodium</keyword>
<dbReference type="PANTHER" id="PTHR10110">
    <property type="entry name" value="SODIUM/HYDROGEN EXCHANGER"/>
    <property type="match status" value="1"/>
</dbReference>
<keyword evidence="8 11" id="KW-0472">Membrane</keyword>
<feature type="region of interest" description="Disordered" evidence="10">
    <location>
        <begin position="1120"/>
        <end position="1155"/>
    </location>
</feature>
<dbReference type="GO" id="GO:0015386">
    <property type="term" value="F:potassium:proton antiporter activity"/>
    <property type="evidence" value="ECO:0007669"/>
    <property type="project" value="TreeGrafter"/>
</dbReference>
<feature type="transmembrane region" description="Helical" evidence="11">
    <location>
        <begin position="232"/>
        <end position="252"/>
    </location>
</feature>
<keyword evidence="4 11" id="KW-0812">Transmembrane</keyword>
<keyword evidence="3" id="KW-1003">Cell membrane</keyword>
<feature type="transmembrane region" description="Helical" evidence="11">
    <location>
        <begin position="32"/>
        <end position="53"/>
    </location>
</feature>
<protein>
    <recommendedName>
        <fullName evidence="12">Cation/H+ exchanger transmembrane domain-containing protein</fullName>
    </recommendedName>
</protein>
<feature type="transmembrane region" description="Helical" evidence="11">
    <location>
        <begin position="325"/>
        <end position="346"/>
    </location>
</feature>
<dbReference type="InParanoid" id="A0A0G4H3Q2"/>
<feature type="compositionally biased region" description="Gly residues" evidence="10">
    <location>
        <begin position="1135"/>
        <end position="1145"/>
    </location>
</feature>
<evidence type="ECO:0000256" key="3">
    <source>
        <dbReference type="ARBA" id="ARBA00022475"/>
    </source>
</evidence>
<dbReference type="Pfam" id="PF00999">
    <property type="entry name" value="Na_H_Exchanger"/>
    <property type="match status" value="1"/>
</dbReference>
<dbReference type="Proteomes" id="UP000041254">
    <property type="component" value="Unassembled WGS sequence"/>
</dbReference>
<evidence type="ECO:0000256" key="2">
    <source>
        <dbReference type="ARBA" id="ARBA00022448"/>
    </source>
</evidence>
<keyword evidence="14" id="KW-1185">Reference proteome</keyword>
<comment type="subcellular location">
    <subcellularLocation>
        <location evidence="1">Cell membrane</location>
        <topology evidence="1">Multi-pass membrane protein</topology>
    </subcellularLocation>
</comment>
<evidence type="ECO:0000256" key="1">
    <source>
        <dbReference type="ARBA" id="ARBA00004651"/>
    </source>
</evidence>
<evidence type="ECO:0000256" key="5">
    <source>
        <dbReference type="ARBA" id="ARBA00022989"/>
    </source>
</evidence>
<feature type="domain" description="Cation/H+ exchanger transmembrane" evidence="12">
    <location>
        <begin position="49"/>
        <end position="451"/>
    </location>
</feature>
<dbReference type="GO" id="GO:0098719">
    <property type="term" value="P:sodium ion import across plasma membrane"/>
    <property type="evidence" value="ECO:0007669"/>
    <property type="project" value="TreeGrafter"/>
</dbReference>
<feature type="transmembrane region" description="Helical" evidence="11">
    <location>
        <begin position="259"/>
        <end position="278"/>
    </location>
</feature>
<evidence type="ECO:0000256" key="4">
    <source>
        <dbReference type="ARBA" id="ARBA00022692"/>
    </source>
</evidence>
<evidence type="ECO:0000259" key="12">
    <source>
        <dbReference type="Pfam" id="PF00999"/>
    </source>
</evidence>